<keyword evidence="2" id="KW-1185">Reference proteome</keyword>
<proteinExistence type="predicted"/>
<dbReference type="Proteomes" id="UP000053477">
    <property type="component" value="Unassembled WGS sequence"/>
</dbReference>
<evidence type="ECO:0000313" key="1">
    <source>
        <dbReference type="EMBL" id="KLO16215.1"/>
    </source>
</evidence>
<evidence type="ECO:0000313" key="2">
    <source>
        <dbReference type="Proteomes" id="UP000053477"/>
    </source>
</evidence>
<name>A0A0H2RVY6_9AGAM</name>
<accession>A0A0H2RVY6</accession>
<dbReference type="InParanoid" id="A0A0H2RVY6"/>
<dbReference type="EMBL" id="KQ085919">
    <property type="protein sequence ID" value="KLO16215.1"/>
    <property type="molecule type" value="Genomic_DNA"/>
</dbReference>
<dbReference type="AlphaFoldDB" id="A0A0H2RVY6"/>
<reference evidence="1 2" key="1">
    <citation type="submission" date="2015-04" db="EMBL/GenBank/DDBJ databases">
        <title>Complete genome sequence of Schizopora paradoxa KUC8140, a cosmopolitan wood degrader in East Asia.</title>
        <authorList>
            <consortium name="DOE Joint Genome Institute"/>
            <person name="Min B."/>
            <person name="Park H."/>
            <person name="Jang Y."/>
            <person name="Kim J.-J."/>
            <person name="Kim K.H."/>
            <person name="Pangilinan J."/>
            <person name="Lipzen A."/>
            <person name="Riley R."/>
            <person name="Grigoriev I.V."/>
            <person name="Spatafora J.W."/>
            <person name="Choi I.-G."/>
        </authorList>
    </citation>
    <scope>NUCLEOTIDE SEQUENCE [LARGE SCALE GENOMIC DNA]</scope>
    <source>
        <strain evidence="1 2">KUC8140</strain>
    </source>
</reference>
<organism evidence="1 2">
    <name type="scientific">Schizopora paradoxa</name>
    <dbReference type="NCBI Taxonomy" id="27342"/>
    <lineage>
        <taxon>Eukaryota</taxon>
        <taxon>Fungi</taxon>
        <taxon>Dikarya</taxon>
        <taxon>Basidiomycota</taxon>
        <taxon>Agaricomycotina</taxon>
        <taxon>Agaricomycetes</taxon>
        <taxon>Hymenochaetales</taxon>
        <taxon>Schizoporaceae</taxon>
        <taxon>Schizopora</taxon>
    </lineage>
</organism>
<protein>
    <submittedName>
        <fullName evidence="1">Uncharacterized protein</fullName>
    </submittedName>
</protein>
<gene>
    <name evidence="1" type="ORF">SCHPADRAFT_887971</name>
</gene>
<sequence length="225" mass="25522">MALDPETLRNDLVEALRHCEASTTPEIRQERLQAVRQILQNWKLVLEGPNAEDEENALPETLFYISGVKLRGFLTLLHGLAPIANTLGVTLYRANLRIHLSGEGREPSDWVVRRHQIRYLGEAGNGNPLEDVDEDEEYDFENIMIREFEIRRLTTVAGSSLDEFVGVHINENVIIPENAAEGLGEPDEEEHDTPEGIYGSIHLEHWYNRYIMVFAPRGIVNVGQA</sequence>